<dbReference type="OrthoDB" id="2015280at2759"/>
<name>A0A2B4S675_STYPI</name>
<comment type="similarity">
    <text evidence="1">Belongs to the pectinacetylesterase family. Notum subfamily.</text>
</comment>
<dbReference type="Pfam" id="PF00567">
    <property type="entry name" value="TUDOR"/>
    <property type="match status" value="4"/>
</dbReference>
<feature type="region of interest" description="Disordered" evidence="3">
    <location>
        <begin position="88"/>
        <end position="314"/>
    </location>
</feature>
<feature type="compositionally biased region" description="Basic and acidic residues" evidence="3">
    <location>
        <begin position="847"/>
        <end position="863"/>
    </location>
</feature>
<feature type="compositionally biased region" description="Basic residues" evidence="3">
    <location>
        <begin position="870"/>
        <end position="885"/>
    </location>
</feature>
<dbReference type="SUPFAM" id="SSF63748">
    <property type="entry name" value="Tudor/PWWP/MBT"/>
    <property type="match status" value="4"/>
</dbReference>
<dbReference type="PROSITE" id="PS50103">
    <property type="entry name" value="ZF_C3H1"/>
    <property type="match status" value="1"/>
</dbReference>
<keyword evidence="7" id="KW-1185">Reference proteome</keyword>
<evidence type="ECO:0000313" key="6">
    <source>
        <dbReference type="EMBL" id="PFX24549.1"/>
    </source>
</evidence>
<dbReference type="InterPro" id="IPR002999">
    <property type="entry name" value="Tudor"/>
</dbReference>
<dbReference type="InterPro" id="IPR004963">
    <property type="entry name" value="PAE/NOTUM"/>
</dbReference>
<protein>
    <submittedName>
        <fullName evidence="6">Protein notum-like</fullName>
    </submittedName>
</protein>
<dbReference type="GO" id="GO:0016787">
    <property type="term" value="F:hydrolase activity"/>
    <property type="evidence" value="ECO:0007669"/>
    <property type="project" value="InterPro"/>
</dbReference>
<dbReference type="InterPro" id="IPR000571">
    <property type="entry name" value="Znf_CCCH"/>
</dbReference>
<dbReference type="GO" id="GO:0008270">
    <property type="term" value="F:zinc ion binding"/>
    <property type="evidence" value="ECO:0007669"/>
    <property type="project" value="UniProtKB-KW"/>
</dbReference>
<dbReference type="PROSITE" id="PS50304">
    <property type="entry name" value="TUDOR"/>
    <property type="match status" value="2"/>
</dbReference>
<dbReference type="SMART" id="SM00356">
    <property type="entry name" value="ZnF_C3H1"/>
    <property type="match status" value="1"/>
</dbReference>
<evidence type="ECO:0000256" key="3">
    <source>
        <dbReference type="SAM" id="MobiDB-lite"/>
    </source>
</evidence>
<feature type="domain" description="C3H1-type" evidence="4">
    <location>
        <begin position="1065"/>
        <end position="1093"/>
    </location>
</feature>
<keyword evidence="2" id="KW-0479">Metal-binding</keyword>
<reference evidence="7" key="1">
    <citation type="journal article" date="2017" name="bioRxiv">
        <title>Comparative analysis of the genomes of Stylophora pistillata and Acropora digitifera provides evidence for extensive differences between species of corals.</title>
        <authorList>
            <person name="Voolstra C.R."/>
            <person name="Li Y."/>
            <person name="Liew Y.J."/>
            <person name="Baumgarten S."/>
            <person name="Zoccola D."/>
            <person name="Flot J.-F."/>
            <person name="Tambutte S."/>
            <person name="Allemand D."/>
            <person name="Aranda M."/>
        </authorList>
    </citation>
    <scope>NUCLEOTIDE SEQUENCE [LARGE SCALE GENOMIC DNA]</scope>
</reference>
<dbReference type="Pfam" id="PF03283">
    <property type="entry name" value="PAE"/>
    <property type="match status" value="3"/>
</dbReference>
<feature type="compositionally biased region" description="Polar residues" evidence="3">
    <location>
        <begin position="179"/>
        <end position="188"/>
    </location>
</feature>
<evidence type="ECO:0000259" key="4">
    <source>
        <dbReference type="PROSITE" id="PS50103"/>
    </source>
</evidence>
<feature type="compositionally biased region" description="Basic and acidic residues" evidence="3">
    <location>
        <begin position="240"/>
        <end position="254"/>
    </location>
</feature>
<feature type="domain" description="Tudor" evidence="5">
    <location>
        <begin position="1191"/>
        <end position="1251"/>
    </location>
</feature>
<dbReference type="InterPro" id="IPR035437">
    <property type="entry name" value="SNase_OB-fold_sf"/>
</dbReference>
<feature type="compositionally biased region" description="Basic and acidic residues" evidence="3">
    <location>
        <begin position="263"/>
        <end position="272"/>
    </location>
</feature>
<dbReference type="PANTHER" id="PTHR21562:SF67">
    <property type="entry name" value="PECTIN ACETYLESTERASE"/>
    <property type="match status" value="1"/>
</dbReference>
<feature type="compositionally biased region" description="Polar residues" evidence="3">
    <location>
        <begin position="1004"/>
        <end position="1013"/>
    </location>
</feature>
<accession>A0A2B4S675</accession>
<evidence type="ECO:0000313" key="7">
    <source>
        <dbReference type="Proteomes" id="UP000225706"/>
    </source>
</evidence>
<feature type="zinc finger region" description="C3H1-type" evidence="2">
    <location>
        <begin position="1065"/>
        <end position="1093"/>
    </location>
</feature>
<keyword evidence="2" id="KW-0863">Zinc-finger</keyword>
<feature type="compositionally biased region" description="Basic and acidic residues" evidence="3">
    <location>
        <begin position="634"/>
        <end position="647"/>
    </location>
</feature>
<evidence type="ECO:0000256" key="1">
    <source>
        <dbReference type="ARBA" id="ARBA00010213"/>
    </source>
</evidence>
<feature type="domain" description="Tudor" evidence="5">
    <location>
        <begin position="734"/>
        <end position="803"/>
    </location>
</feature>
<feature type="compositionally biased region" description="Polar residues" evidence="3">
    <location>
        <begin position="197"/>
        <end position="232"/>
    </location>
</feature>
<evidence type="ECO:0000259" key="5">
    <source>
        <dbReference type="PROSITE" id="PS50304"/>
    </source>
</evidence>
<gene>
    <name evidence="6" type="primary">Notum</name>
    <name evidence="6" type="ORF">AWC38_SpisGene10857</name>
</gene>
<dbReference type="Gene3D" id="2.30.30.140">
    <property type="match status" value="3"/>
</dbReference>
<feature type="compositionally biased region" description="Basic and acidic residues" evidence="3">
    <location>
        <begin position="165"/>
        <end position="177"/>
    </location>
</feature>
<comment type="caution">
    <text evidence="6">The sequence shown here is derived from an EMBL/GenBank/DDBJ whole genome shotgun (WGS) entry which is preliminary data.</text>
</comment>
<feature type="compositionally biased region" description="Polar residues" evidence="3">
    <location>
        <begin position="613"/>
        <end position="627"/>
    </location>
</feature>
<dbReference type="EMBL" id="LSMT01000174">
    <property type="protein sequence ID" value="PFX24549.1"/>
    <property type="molecule type" value="Genomic_DNA"/>
</dbReference>
<feature type="region of interest" description="Disordered" evidence="3">
    <location>
        <begin position="1004"/>
        <end position="1034"/>
    </location>
</feature>
<dbReference type="STRING" id="50429.A0A2B4S675"/>
<dbReference type="PANTHER" id="PTHR21562">
    <property type="entry name" value="NOTUM-RELATED"/>
    <property type="match status" value="1"/>
</dbReference>
<organism evidence="6 7">
    <name type="scientific">Stylophora pistillata</name>
    <name type="common">Smooth cauliflower coral</name>
    <dbReference type="NCBI Taxonomy" id="50429"/>
    <lineage>
        <taxon>Eukaryota</taxon>
        <taxon>Metazoa</taxon>
        <taxon>Cnidaria</taxon>
        <taxon>Anthozoa</taxon>
        <taxon>Hexacorallia</taxon>
        <taxon>Scleractinia</taxon>
        <taxon>Astrocoeniina</taxon>
        <taxon>Pocilloporidae</taxon>
        <taxon>Stylophora</taxon>
    </lineage>
</organism>
<dbReference type="Proteomes" id="UP000225706">
    <property type="component" value="Unassembled WGS sequence"/>
</dbReference>
<sequence>MPLKKKPLEDARKRLQEKLNNVEEQSEYICQVINELVSKASNPAKDLLQEKDRKKFFHNYSSVSQELEKCLDCLLLISDSVTALGEEDTLGASEDFTSSTSEPSDHAEQDAASSEKRDSSRADAKSPDDKRGEDKTHHGEKKESKGKGNKKSTEKDLVNAASKTESQEDGSKKEHISRIHSQGESSELTEPVKTQALFVSQIASATSSTGDEKLQASTPEQTPQPKVVSETQRVIPVGQKDTRESISDSLDKQPHKPSSVDQGRGRSVEGHDLNLTLIKPEPGKQFVDQKQADNVSVSAASKDGKRRGSNSSSVSALSDIIQDIKISPREAKLATENIPTKVQLPLYPFKNGQGLEVVVTEVLSPWEFWVQPIGTELDLLMEEMCMHYAKMAAAGYKGGLVTAPDVGDFCCAKFTQDDTWYRVLVTGVKESATGSETSIWSVDSIAWLQYKVSGTKLLAYPTRVESSKLVIVDLYVFPPKYPKLKTPVSSVAGKGLPGLQFSIAEMMITSGVAQRIMPQVEDGGACSTGSSPLSEGSNGYLTRSCSSVSIGSSVQEGNGLVEKCADTVNFKEESAFTDNSCSSKETVIHESALTNEEHAKVNEESSLDEAENTDSNSGQKVTDQQIDSAPGLSWKDRNLEHSHDQKDIKPIGVSMFPESLPMSGPEESFVTELPPMQGPVCLQMLMSHVVSPSEFYVHLVTPDAGILDVMMDELNKFYDSDPFPQSCESSNGFQPQIGDYCCARFTEDGRWYRGLVTGVRWTVNSQSPISSVLDVQVFHVDFGSSEFISVTDIKPLEAKFLSLPGQVVKCRLANLRPLIIEETSPAPEEVPAMEEKTETVSIPTEETPPKEEKPEAVVERPTKSDSSPSRKSRTKRDRRKRKRTPKISLKDENIVIRAAGDESYESSEMSEIEFLKSRDQEKEKKKVKDNNDSKVDKAAFPVDISYKKPILNLDLYDTTEDDDIFINQVLVETGIADFLQNPAERTGNDVMTVQLTLEGLENAASSMQQQGSPSDAKEAKALTSPGSSTSPLKDWDPMMEDFLSSKNRYAVDRDDLEIVFQGYQDLSRRVCHYYQTRSGCWRGDQCPNLHVKKGEELHDYVEAFCDNRDSSVTLPDIGTWVAVRVTAIFNPGHFWVQFPYGTEPIEKHIMAARLNREFEFDNGEQEDLDSLMNKLGKFYSRNNCQDPRRIFPAEGELCVAKYSKDDKWYRARITGVREDELQTIPLSVDFYPAATTPPPATWKHDECPDDFQFHAVSEQELSWSYVPQGTEGLKSTDILGSSLDGRDPSNLKVDELKFWLKCRGDPAKGLKTKAQLVKRFTDTSVRNMPCLLIALILFSITYKSSSATKPSLSAKWDFLQLEEADIEGLITDVRYKGILDKYRLKNEHRDYPNEEYSSFSRTASGKIEENLSKQSIRTNFARATEIPVRLHVNAESEKAHNLHIITKGPERGAVCLDGSPPGFYFRRGSGSEKSKWIIYFQGGGWCYRVESCFKRTGTPPICLLTFSACVTESSEEKMPMFYCYFSLVLYILVHKLSSEMVPLPPMNWDLQQFAEGNFEGIVTNSCNDGYDDKDGIDRGDIDAQFTNLSGNTAKVEKNLPEEKFPPSVVKATNLDDTTSDNFHQLHLILEGPRKGAVCLDGSPPGLYQRRGSGSGKSKWIIFFQGGAWCHDAETCYQRSGTALGSSRCFGKFLPKVEGLLSNEANYNPDFYNWTSVFLPYCDGASFSGNRAKPLKFKNKLLYFRGHRIMDALLEELLQRGIGNASEIILAEISYAISSHPSVKDYRYFAAGNSDDLPTDSCRNKEREIDGKRNEIARRDGKKKEVFAALEKLFPSKEKEPVERPYELHLLTNASNKGAVCLDGSPPGIYFRNGTGSDRSKWIVFFQGGAWCHDAETCSERSSTALGSSKCYRRYLSDVQGLLSSQTRNNPDFYKWTGVYVPYCDGSSFTGNRDKPFRFKDKLLYFRGRRILDAVLRELHRWDIDKATEIILTGSSAGAVSAIIHADYIRRRLRRETKASFRVLADAGVFLDEPSLNGTETMRSIFRQTYKLHNSSSGLNQDCIRTQKRKQKWRCFFAQYSLPYVRSRLFVVNALYDSWQLAIVSGVPCVFDIKNCNSEEYSYIMNFGKKTKLALRSIFDSKSKGVLADSCFIHNQCTQNQPWMNIQVRHVTINKAFLSWYRGNLENRCRVDGYYPWNPTSRAPSRTFRSEFQLSTGIPHHVFVLLVQTASPSWLKVFFVDYGNSEWTRASHVKRMLPHFLHLPFQALECFLGNVEPIDDVVANGKKWSPDAIFTPESDFKVARIQKMINAVPRVFHLPALSSLAPGGGKMRDLGTRSTFKSLTEDKVLIAHILSKAWNQTIYVDLFDTEGEEIHINKVLIEKGFAKETEHTVNNPWNIEASIKFNPHKIIGLPG</sequence>
<proteinExistence type="inferred from homology"/>
<evidence type="ECO:0000256" key="2">
    <source>
        <dbReference type="PROSITE-ProRule" id="PRU00723"/>
    </source>
</evidence>
<feature type="region of interest" description="Disordered" evidence="3">
    <location>
        <begin position="825"/>
        <end position="892"/>
    </location>
</feature>
<feature type="region of interest" description="Disordered" evidence="3">
    <location>
        <begin position="590"/>
        <end position="647"/>
    </location>
</feature>
<keyword evidence="2" id="KW-0862">Zinc</keyword>
<feature type="compositionally biased region" description="Basic and acidic residues" evidence="3">
    <location>
        <begin position="103"/>
        <end position="157"/>
    </location>
</feature>
<dbReference type="Gene3D" id="2.40.50.90">
    <property type="match status" value="1"/>
</dbReference>
<dbReference type="SMART" id="SM00333">
    <property type="entry name" value="TUDOR"/>
    <property type="match status" value="4"/>
</dbReference>